<dbReference type="AlphaFoldDB" id="A0A1C3H5H5"/>
<dbReference type="InterPro" id="IPR001633">
    <property type="entry name" value="EAL_dom"/>
</dbReference>
<name>A0A1C3H5H5_9GAMM</name>
<dbReference type="InterPro" id="IPR035965">
    <property type="entry name" value="PAS-like_dom_sf"/>
</dbReference>
<dbReference type="PROSITE" id="PS50883">
    <property type="entry name" value="EAL"/>
    <property type="match status" value="1"/>
</dbReference>
<dbReference type="InterPro" id="IPR035919">
    <property type="entry name" value="EAL_sf"/>
</dbReference>
<dbReference type="GO" id="GO:0071111">
    <property type="term" value="F:cyclic-guanylate-specific phosphodiesterase activity"/>
    <property type="evidence" value="ECO:0007669"/>
    <property type="project" value="InterPro"/>
</dbReference>
<dbReference type="NCBIfam" id="TIGR00229">
    <property type="entry name" value="sensory_box"/>
    <property type="match status" value="1"/>
</dbReference>
<accession>A0A1C3H5H5</accession>
<dbReference type="CDD" id="cd00130">
    <property type="entry name" value="PAS"/>
    <property type="match status" value="1"/>
</dbReference>
<dbReference type="RefSeq" id="WP_079541399.1">
    <property type="nucleotide sequence ID" value="NZ_FKLO01000063.1"/>
</dbReference>
<evidence type="ECO:0000313" key="3">
    <source>
        <dbReference type="Proteomes" id="UP000190837"/>
    </source>
</evidence>
<proteinExistence type="predicted"/>
<dbReference type="SMART" id="SM00052">
    <property type="entry name" value="EAL"/>
    <property type="match status" value="1"/>
</dbReference>
<dbReference type="InterPro" id="IPR050706">
    <property type="entry name" value="Cyclic-di-GMP_PDE-like"/>
</dbReference>
<dbReference type="PANTHER" id="PTHR33121">
    <property type="entry name" value="CYCLIC DI-GMP PHOSPHODIESTERASE PDEF"/>
    <property type="match status" value="1"/>
</dbReference>
<dbReference type="Proteomes" id="UP000190837">
    <property type="component" value="Unassembled WGS sequence"/>
</dbReference>
<dbReference type="Pfam" id="PF13188">
    <property type="entry name" value="PAS_8"/>
    <property type="match status" value="1"/>
</dbReference>
<dbReference type="SUPFAM" id="SSF141868">
    <property type="entry name" value="EAL domain-like"/>
    <property type="match status" value="1"/>
</dbReference>
<dbReference type="PANTHER" id="PTHR33121:SF23">
    <property type="entry name" value="CYCLIC DI-GMP PHOSPHODIESTERASE PDEB"/>
    <property type="match status" value="1"/>
</dbReference>
<dbReference type="Gene3D" id="3.20.20.450">
    <property type="entry name" value="EAL domain"/>
    <property type="match status" value="1"/>
</dbReference>
<organism evidence="2 3">
    <name type="scientific">Cardiobacterium hominis</name>
    <dbReference type="NCBI Taxonomy" id="2718"/>
    <lineage>
        <taxon>Bacteria</taxon>
        <taxon>Pseudomonadati</taxon>
        <taxon>Pseudomonadota</taxon>
        <taxon>Gammaproteobacteria</taxon>
        <taxon>Cardiobacteriales</taxon>
        <taxon>Cardiobacteriaceae</taxon>
        <taxon>Cardiobacterium</taxon>
    </lineage>
</organism>
<dbReference type="InterPro" id="IPR000014">
    <property type="entry name" value="PAS"/>
</dbReference>
<reference evidence="3" key="1">
    <citation type="submission" date="2016-04" db="EMBL/GenBank/DDBJ databases">
        <authorList>
            <person name="Tagini F."/>
        </authorList>
    </citation>
    <scope>NUCLEOTIDE SEQUENCE [LARGE SCALE GENOMIC DNA]</scope>
    <source>
        <strain evidence="3">CHUV0807</strain>
    </source>
</reference>
<dbReference type="EMBL" id="FKLO01000063">
    <property type="protein sequence ID" value="SAM67676.1"/>
    <property type="molecule type" value="Genomic_DNA"/>
</dbReference>
<dbReference type="Gene3D" id="3.30.450.20">
    <property type="entry name" value="PAS domain"/>
    <property type="match status" value="1"/>
</dbReference>
<feature type="domain" description="EAL" evidence="1">
    <location>
        <begin position="432"/>
        <end position="692"/>
    </location>
</feature>
<dbReference type="Gene3D" id="3.30.70.270">
    <property type="match status" value="1"/>
</dbReference>
<evidence type="ECO:0000313" key="2">
    <source>
        <dbReference type="EMBL" id="SAM67676.1"/>
    </source>
</evidence>
<evidence type="ECO:0000259" key="1">
    <source>
        <dbReference type="PROSITE" id="PS50883"/>
    </source>
</evidence>
<dbReference type="InterPro" id="IPR043128">
    <property type="entry name" value="Rev_trsase/Diguanyl_cyclase"/>
</dbReference>
<dbReference type="SUPFAM" id="SSF55785">
    <property type="entry name" value="PYP-like sensor domain (PAS domain)"/>
    <property type="match status" value="1"/>
</dbReference>
<dbReference type="Pfam" id="PF00563">
    <property type="entry name" value="EAL"/>
    <property type="match status" value="1"/>
</dbReference>
<protein>
    <submittedName>
        <fullName evidence="2">Diguanylate cyclase/phosphodiesterase (GGDEF &amp; EAL domains) with PAS/PAC sensor(S)</fullName>
    </submittedName>
</protein>
<gene>
    <name evidence="2" type="ORF">CHUV0807_1832</name>
</gene>
<sequence>MAEETVKESCSILMISNDMEWMLAFSKGVQRFFLLNERRAETLEQAESRMLESRPDIVVLAVQEGLPSMDKLRPFVREKMHPPVPVIVIDSKPEGLDQWIKQGAEYACARRDLLSAVKHVQQLMRVAHFDDTLRGVEKNAKAVADRYERIYHDLPDPVAYVQDGLFIDANPAFLHTFGVKDRAALDELTLMSFVPHKSERGIKALLKKATEKEVVPSERFELQAINGGKVNVNISVSSITIHDEPGLQMYFRSTEAGGSGGGTGLDPTTSLAGPRVIAASIKQTQERSEPKAVLGYWVYAWIENYREVWQKDGYKAAEIMIKTVADTTRRFLPPSTEIVRFTDDGLALWLTGKKEESIKRVNGLIAHLDEVVPENIGRLVHPKVFAGIYEITTESSYDDLVSKGFRAVRGLAMSQSSDRVAEPMSGDISRKDERRVNEIQAILDEQRLRVQYQPISALEADGVPRYADRLLVLPSASDAEGEGAAPVMEMDKLLQVAERFGLARQFDRYKINTLIQDILSYEGEQRALQCYIALSTDTLLDETFPEWIDGQLRATGIAPNQIVFELKLENLANGFTGAVHLINKMRPQGCRFALADVGRMDTTVREMLERVKPEIIKLDMREIDTFEDREEEEFMREVKKYAEEHHTMLIADHMESPAQLSRVWPHDIQYIQGDGIVPPMDKFAFDFNEPLF</sequence>